<dbReference type="NCBIfam" id="TIGR00728">
    <property type="entry name" value="OPT_sfam"/>
    <property type="match status" value="1"/>
</dbReference>
<proteinExistence type="inferred from homology"/>
<feature type="compositionally biased region" description="Polar residues" evidence="9">
    <location>
        <begin position="246"/>
        <end position="256"/>
    </location>
</feature>
<evidence type="ECO:0000256" key="1">
    <source>
        <dbReference type="ARBA" id="ARBA00004141"/>
    </source>
</evidence>
<protein>
    <submittedName>
        <fullName evidence="11">OPT family small oligopeptide transporter</fullName>
    </submittedName>
</protein>
<keyword evidence="12" id="KW-1185">Reference proteome</keyword>
<feature type="transmembrane region" description="Helical" evidence="10">
    <location>
        <begin position="805"/>
        <end position="825"/>
    </location>
</feature>
<feature type="transmembrane region" description="Helical" evidence="10">
    <location>
        <begin position="647"/>
        <end position="665"/>
    </location>
</feature>
<dbReference type="VEuPathDB" id="FungiDB:AMAG_06515"/>
<dbReference type="OrthoDB" id="9986677at2759"/>
<comment type="subcellular location">
    <subcellularLocation>
        <location evidence="1">Membrane</location>
        <topology evidence="1">Multi-pass membrane protein</topology>
    </subcellularLocation>
</comment>
<name>A0A0L0SGS2_ALLM3</name>
<dbReference type="GO" id="GO:0016020">
    <property type="term" value="C:membrane"/>
    <property type="evidence" value="ECO:0007669"/>
    <property type="project" value="UniProtKB-SubCell"/>
</dbReference>
<evidence type="ECO:0000256" key="5">
    <source>
        <dbReference type="ARBA" id="ARBA00022856"/>
    </source>
</evidence>
<keyword evidence="3" id="KW-0813">Transport</keyword>
<feature type="transmembrane region" description="Helical" evidence="10">
    <location>
        <begin position="832"/>
        <end position="853"/>
    </location>
</feature>
<feature type="region of interest" description="Disordered" evidence="9">
    <location>
        <begin position="105"/>
        <end position="318"/>
    </location>
</feature>
<feature type="compositionally biased region" description="Low complexity" evidence="9">
    <location>
        <begin position="218"/>
        <end position="245"/>
    </location>
</feature>
<keyword evidence="4 10" id="KW-0812">Transmembrane</keyword>
<feature type="compositionally biased region" description="Polar residues" evidence="9">
    <location>
        <begin position="1"/>
        <end position="10"/>
    </location>
</feature>
<accession>A0A0L0SGS2</accession>
<dbReference type="InterPro" id="IPR004648">
    <property type="entry name" value="Oligpept_transpt"/>
</dbReference>
<dbReference type="AlphaFoldDB" id="A0A0L0SGS2"/>
<gene>
    <name evidence="11" type="ORF">AMAG_06515</name>
</gene>
<reference evidence="11 12" key="1">
    <citation type="submission" date="2009-11" db="EMBL/GenBank/DDBJ databases">
        <title>Annotation of Allomyces macrogynus ATCC 38327.</title>
        <authorList>
            <consortium name="The Broad Institute Genome Sequencing Platform"/>
            <person name="Russ C."/>
            <person name="Cuomo C."/>
            <person name="Burger G."/>
            <person name="Gray M.W."/>
            <person name="Holland P.W.H."/>
            <person name="King N."/>
            <person name="Lang F.B.F."/>
            <person name="Roger A.J."/>
            <person name="Ruiz-Trillo I."/>
            <person name="Young S.K."/>
            <person name="Zeng Q."/>
            <person name="Gargeya S."/>
            <person name="Fitzgerald M."/>
            <person name="Haas B."/>
            <person name="Abouelleil A."/>
            <person name="Alvarado L."/>
            <person name="Arachchi H.M."/>
            <person name="Berlin A."/>
            <person name="Chapman S.B."/>
            <person name="Gearin G."/>
            <person name="Goldberg J."/>
            <person name="Griggs A."/>
            <person name="Gujja S."/>
            <person name="Hansen M."/>
            <person name="Heiman D."/>
            <person name="Howarth C."/>
            <person name="Larimer J."/>
            <person name="Lui A."/>
            <person name="MacDonald P.J.P."/>
            <person name="McCowen C."/>
            <person name="Montmayeur A."/>
            <person name="Murphy C."/>
            <person name="Neiman D."/>
            <person name="Pearson M."/>
            <person name="Priest M."/>
            <person name="Roberts A."/>
            <person name="Saif S."/>
            <person name="Shea T."/>
            <person name="Sisk P."/>
            <person name="Stolte C."/>
            <person name="Sykes S."/>
            <person name="Wortman J."/>
            <person name="Nusbaum C."/>
            <person name="Birren B."/>
        </authorList>
    </citation>
    <scope>NUCLEOTIDE SEQUENCE [LARGE SCALE GENOMIC DNA]</scope>
    <source>
        <strain evidence="11 12">ATCC 38327</strain>
    </source>
</reference>
<feature type="transmembrane region" description="Helical" evidence="10">
    <location>
        <begin position="967"/>
        <end position="993"/>
    </location>
</feature>
<keyword evidence="5" id="KW-0571">Peptide transport</keyword>
<evidence type="ECO:0000256" key="6">
    <source>
        <dbReference type="ARBA" id="ARBA00022927"/>
    </source>
</evidence>
<feature type="transmembrane region" description="Helical" evidence="10">
    <location>
        <begin position="722"/>
        <end position="743"/>
    </location>
</feature>
<feature type="transmembrane region" description="Helical" evidence="10">
    <location>
        <begin position="1013"/>
        <end position="1031"/>
    </location>
</feature>
<feature type="transmembrane region" description="Helical" evidence="10">
    <location>
        <begin position="541"/>
        <end position="561"/>
    </location>
</feature>
<feature type="region of interest" description="Disordered" evidence="9">
    <location>
        <begin position="1"/>
        <end position="54"/>
    </location>
</feature>
<evidence type="ECO:0000256" key="3">
    <source>
        <dbReference type="ARBA" id="ARBA00022448"/>
    </source>
</evidence>
<dbReference type="InterPro" id="IPR004813">
    <property type="entry name" value="OPT"/>
</dbReference>
<feature type="compositionally biased region" description="Pro residues" evidence="9">
    <location>
        <begin position="282"/>
        <end position="294"/>
    </location>
</feature>
<dbReference type="GO" id="GO:0015031">
    <property type="term" value="P:protein transport"/>
    <property type="evidence" value="ECO:0007669"/>
    <property type="project" value="UniProtKB-KW"/>
</dbReference>
<dbReference type="eggNOG" id="KOG2262">
    <property type="taxonomic scope" value="Eukaryota"/>
</dbReference>
<dbReference type="Pfam" id="PF03169">
    <property type="entry name" value="OPT"/>
    <property type="match status" value="1"/>
</dbReference>
<keyword evidence="6" id="KW-0653">Protein transport</keyword>
<evidence type="ECO:0000256" key="7">
    <source>
        <dbReference type="ARBA" id="ARBA00022989"/>
    </source>
</evidence>
<evidence type="ECO:0000256" key="2">
    <source>
        <dbReference type="ARBA" id="ARBA00008807"/>
    </source>
</evidence>
<dbReference type="GO" id="GO:0035673">
    <property type="term" value="F:oligopeptide transmembrane transporter activity"/>
    <property type="evidence" value="ECO:0007669"/>
    <property type="project" value="InterPro"/>
</dbReference>
<keyword evidence="7 10" id="KW-1133">Transmembrane helix</keyword>
<evidence type="ECO:0000313" key="12">
    <source>
        <dbReference type="Proteomes" id="UP000054350"/>
    </source>
</evidence>
<feature type="transmembrane region" description="Helical" evidence="10">
    <location>
        <begin position="888"/>
        <end position="910"/>
    </location>
</feature>
<dbReference type="EMBL" id="GG745338">
    <property type="protein sequence ID" value="KNE61713.1"/>
    <property type="molecule type" value="Genomic_DNA"/>
</dbReference>
<feature type="transmembrane region" description="Helical" evidence="10">
    <location>
        <begin position="615"/>
        <end position="635"/>
    </location>
</feature>
<evidence type="ECO:0000256" key="4">
    <source>
        <dbReference type="ARBA" id="ARBA00022692"/>
    </source>
</evidence>
<evidence type="ECO:0000256" key="9">
    <source>
        <dbReference type="SAM" id="MobiDB-lite"/>
    </source>
</evidence>
<evidence type="ECO:0000256" key="8">
    <source>
        <dbReference type="ARBA" id="ARBA00023136"/>
    </source>
</evidence>
<feature type="compositionally biased region" description="Low complexity" evidence="9">
    <location>
        <begin position="119"/>
        <end position="172"/>
    </location>
</feature>
<dbReference type="Proteomes" id="UP000054350">
    <property type="component" value="Unassembled WGS sequence"/>
</dbReference>
<feature type="transmembrane region" description="Helical" evidence="10">
    <location>
        <begin position="508"/>
        <end position="529"/>
    </location>
</feature>
<feature type="transmembrane region" description="Helical" evidence="10">
    <location>
        <begin position="777"/>
        <end position="799"/>
    </location>
</feature>
<organism evidence="11 12">
    <name type="scientific">Allomyces macrogynus (strain ATCC 38327)</name>
    <name type="common">Allomyces javanicus var. macrogynus</name>
    <dbReference type="NCBI Taxonomy" id="578462"/>
    <lineage>
        <taxon>Eukaryota</taxon>
        <taxon>Fungi</taxon>
        <taxon>Fungi incertae sedis</taxon>
        <taxon>Blastocladiomycota</taxon>
        <taxon>Blastocladiomycetes</taxon>
        <taxon>Blastocladiales</taxon>
        <taxon>Blastocladiaceae</taxon>
        <taxon>Allomyces</taxon>
    </lineage>
</organism>
<sequence length="1106" mass="120549">MSSLSGSSNYPPGFRPGARRPSATELAQYPGKPASPPKSALPATPRVRLPTTGATQVYVAPDALQRAVSASDRQRRDPLEGSVLSATSYAASGISSAALAAMQAGAAVANRPSPPPPRSATSSLATAPAAKAQAAEELWRTTTGSRGGSSTVAGSTTGSATHQQQHQQAGAGEPWNQPVQWNYPDGHQSIARGPAPPRVNSSRAEPMPPTRTYAGPNSAASPYDAQQQQQQQQQPYQPSYPTKQQLAQPHLQTQDSKYWPSSPQSPYPSSPNNGYPLASPQSPYPSTPQSPYPPSAAGGDAYYQAPPPPGRSGPVVHNLDETGRVETYDLSYDIYQSYTRPHEEKMRPLGSQNIDPATLAQLTTSGNTESNPRTGYVVDEDFDRMVQEIVPVTDHPETPSLTIRVWILGTFFCVILAFANQVFSFRTNYFSVTNYVAILLAFPLGKAMAKWMPRYQWRAFGFVMIDTNPGPFTVKEHVLIGIFGSTGAAGVYGTENLITQKVFYGTEIGHLSSILFLLSTSLIGFGVAGTMRRLVIRPRQMLWPSVLPLVSLYSAFFSLTGRPTKPKQHMSRILVFAIGALGMGVWQLVGPGFLAPMLGYLPLLCWFAPKSNNLLQLWGSPNGGAGILSLTLDWTVVSSNLPMSIPLWSTVNIFVGNLLTMWILAPISDTQGWWGITNLPINTASLQTAKGKVNASELVTNNQLDLAKYKEKGQLFLSPTFAWSYMGSMATFTSAISHTIVWYGKDTVRRIRDWRNDRDSDNDIHCQLIDVYPEVPMLVYVGIFVGMAVVVALVCQFTAIEMPLWATALSLAVAVLGTPAIAVVMATTGSMLYLNVVSEFIIGLILPGSPVVMMSFKTLAVTVSQQALILLGDLKLGHYLKIPPRHIWWAQVVSQVLAVFSSYASMLWWLGHPEHEEWMRKHSHQDKLPGIGADWNGNSHAIYYTASLVWGAIGPMRFFFESSYAPLIYGGFALGLVVPVFFKLCHKFFGGILPFHLIQGPLLFSLSSPGGNQSFTFTSMVVALVFQGWLYRTQPGWWKRYNYVLASSFDVGSAIVSLLIIGVFGSYNVMAPTWFLNPGTDADLDTYGPAGDWCIYKQPDPNLVSS</sequence>
<keyword evidence="8 10" id="KW-0472">Membrane</keyword>
<dbReference type="OMA" id="RSMFRAQ"/>
<evidence type="ECO:0000256" key="10">
    <source>
        <dbReference type="SAM" id="Phobius"/>
    </source>
</evidence>
<feature type="transmembrane region" description="Helical" evidence="10">
    <location>
        <begin position="405"/>
        <end position="423"/>
    </location>
</feature>
<evidence type="ECO:0000313" key="11">
    <source>
        <dbReference type="EMBL" id="KNE61713.1"/>
    </source>
</evidence>
<reference evidence="11 12" key="2">
    <citation type="submission" date="2009-11" db="EMBL/GenBank/DDBJ databases">
        <title>The Genome Sequence of Allomyces macrogynus strain ATCC 38327.</title>
        <authorList>
            <consortium name="The Broad Institute Genome Sequencing Platform"/>
            <person name="Russ C."/>
            <person name="Cuomo C."/>
            <person name="Shea T."/>
            <person name="Young S.K."/>
            <person name="Zeng Q."/>
            <person name="Koehrsen M."/>
            <person name="Haas B."/>
            <person name="Borodovsky M."/>
            <person name="Guigo R."/>
            <person name="Alvarado L."/>
            <person name="Berlin A."/>
            <person name="Borenstein D."/>
            <person name="Chen Z."/>
            <person name="Engels R."/>
            <person name="Freedman E."/>
            <person name="Gellesch M."/>
            <person name="Goldberg J."/>
            <person name="Griggs A."/>
            <person name="Gujja S."/>
            <person name="Heiman D."/>
            <person name="Hepburn T."/>
            <person name="Howarth C."/>
            <person name="Jen D."/>
            <person name="Larson L."/>
            <person name="Lewis B."/>
            <person name="Mehta T."/>
            <person name="Park D."/>
            <person name="Pearson M."/>
            <person name="Roberts A."/>
            <person name="Saif S."/>
            <person name="Shenoy N."/>
            <person name="Sisk P."/>
            <person name="Stolte C."/>
            <person name="Sykes S."/>
            <person name="Walk T."/>
            <person name="White J."/>
            <person name="Yandava C."/>
            <person name="Burger G."/>
            <person name="Gray M.W."/>
            <person name="Holland P.W.H."/>
            <person name="King N."/>
            <person name="Lang F.B.F."/>
            <person name="Roger A.J."/>
            <person name="Ruiz-Trillo I."/>
            <person name="Lander E."/>
            <person name="Nusbaum C."/>
        </authorList>
    </citation>
    <scope>NUCLEOTIDE SEQUENCE [LARGE SCALE GENOMIC DNA]</scope>
    <source>
        <strain evidence="11 12">ATCC 38327</strain>
    </source>
</reference>
<feature type="transmembrane region" description="Helical" evidence="10">
    <location>
        <begin position="573"/>
        <end position="595"/>
    </location>
</feature>
<feature type="transmembrane region" description="Helical" evidence="10">
    <location>
        <begin position="1043"/>
        <end position="1067"/>
    </location>
</feature>
<dbReference type="PANTHER" id="PTHR22601">
    <property type="entry name" value="ISP4 LIKE PROTEIN"/>
    <property type="match status" value="1"/>
</dbReference>
<comment type="similarity">
    <text evidence="2">Belongs to the oligopeptide OPT transporter family.</text>
</comment>